<keyword evidence="1" id="KW-1133">Transmembrane helix</keyword>
<keyword evidence="3" id="KW-1185">Reference proteome</keyword>
<feature type="transmembrane region" description="Helical" evidence="1">
    <location>
        <begin position="6"/>
        <end position="28"/>
    </location>
</feature>
<keyword evidence="1" id="KW-0472">Membrane</keyword>
<comment type="caution">
    <text evidence="2">The sequence shown here is derived from an EMBL/GenBank/DDBJ whole genome shotgun (WGS) entry which is preliminary data.</text>
</comment>
<evidence type="ECO:0000313" key="2">
    <source>
        <dbReference type="EMBL" id="MBA5689976.1"/>
    </source>
</evidence>
<organism evidence="2 3">
    <name type="scientific">Rugamonas apoptosis</name>
    <dbReference type="NCBI Taxonomy" id="2758570"/>
    <lineage>
        <taxon>Bacteria</taxon>
        <taxon>Pseudomonadati</taxon>
        <taxon>Pseudomonadota</taxon>
        <taxon>Betaproteobacteria</taxon>
        <taxon>Burkholderiales</taxon>
        <taxon>Oxalobacteraceae</taxon>
        <taxon>Telluria group</taxon>
        <taxon>Rugamonas</taxon>
    </lineage>
</organism>
<evidence type="ECO:0000256" key="1">
    <source>
        <dbReference type="SAM" id="Phobius"/>
    </source>
</evidence>
<proteinExistence type="predicted"/>
<reference evidence="2 3" key="1">
    <citation type="submission" date="2020-07" db="EMBL/GenBank/DDBJ databases">
        <title>Novel species isolated from subtropical streams in China.</title>
        <authorList>
            <person name="Lu H."/>
        </authorList>
    </citation>
    <scope>NUCLEOTIDE SEQUENCE [LARGE SCALE GENOMIC DNA]</scope>
    <source>
        <strain evidence="2 3">LX47W</strain>
    </source>
</reference>
<dbReference type="AlphaFoldDB" id="A0A7W2FE29"/>
<accession>A0A7W2FE29</accession>
<evidence type="ECO:0000313" key="3">
    <source>
        <dbReference type="Proteomes" id="UP000573499"/>
    </source>
</evidence>
<dbReference type="EMBL" id="JACEZU010000013">
    <property type="protein sequence ID" value="MBA5689976.1"/>
    <property type="molecule type" value="Genomic_DNA"/>
</dbReference>
<dbReference type="RefSeq" id="WP_182156768.1">
    <property type="nucleotide sequence ID" value="NZ_JACEZU010000013.1"/>
</dbReference>
<name>A0A7W2FE29_9BURK</name>
<protein>
    <submittedName>
        <fullName evidence="2">Type II secretion system protein</fullName>
    </submittedName>
</protein>
<keyword evidence="1" id="KW-0812">Transmembrane</keyword>
<sequence length="152" mass="17042">MIRQRGFSYVIVMFLVAIVAIISARAMGNTLTAERRAKEDELLWVGQAYRHAIQAYYDGSPGTAKVYPKQLKDLLLDGRGTLIRRPLRALYRDPISGSRDWGLVKTEAGDLIGVYSLSTLKPLKRDGFPPDLPGFSNAASYQSWRFVYLASK</sequence>
<dbReference type="Proteomes" id="UP000573499">
    <property type="component" value="Unassembled WGS sequence"/>
</dbReference>
<gene>
    <name evidence="2" type="ORF">H3H39_23280</name>
</gene>